<dbReference type="Proteomes" id="UP001193501">
    <property type="component" value="Unassembled WGS sequence"/>
</dbReference>
<evidence type="ECO:0000256" key="9">
    <source>
        <dbReference type="SAM" id="Phobius"/>
    </source>
</evidence>
<dbReference type="SUPFAM" id="SSF103473">
    <property type="entry name" value="MFS general substrate transporter"/>
    <property type="match status" value="1"/>
</dbReference>
<evidence type="ECO:0000313" key="11">
    <source>
        <dbReference type="EMBL" id="NBZ90129.1"/>
    </source>
</evidence>
<keyword evidence="5" id="KW-0762">Sugar transport</keyword>
<gene>
    <name evidence="11" type="ORF">GV832_21390</name>
</gene>
<comment type="subcellular location">
    <subcellularLocation>
        <location evidence="1">Cell membrane</location>
        <topology evidence="1">Multi-pass membrane protein</topology>
    </subcellularLocation>
</comment>
<keyword evidence="8 9" id="KW-0472">Membrane</keyword>
<feature type="non-terminal residue" evidence="11">
    <location>
        <position position="315"/>
    </location>
</feature>
<evidence type="ECO:0000256" key="1">
    <source>
        <dbReference type="ARBA" id="ARBA00004651"/>
    </source>
</evidence>
<dbReference type="PROSITE" id="PS50850">
    <property type="entry name" value="MFS"/>
    <property type="match status" value="1"/>
</dbReference>
<keyword evidence="3" id="KW-0813">Transport</keyword>
<dbReference type="InterPro" id="IPR011701">
    <property type="entry name" value="MFS"/>
</dbReference>
<feature type="transmembrane region" description="Helical" evidence="9">
    <location>
        <begin position="164"/>
        <end position="185"/>
    </location>
</feature>
<evidence type="ECO:0000256" key="5">
    <source>
        <dbReference type="ARBA" id="ARBA00022597"/>
    </source>
</evidence>
<keyword evidence="12" id="KW-1185">Reference proteome</keyword>
<protein>
    <submittedName>
        <fullName evidence="11">MFS transporter</fullName>
    </submittedName>
</protein>
<name>A0AAE4YDL0_9RHOB</name>
<evidence type="ECO:0000256" key="3">
    <source>
        <dbReference type="ARBA" id="ARBA00022448"/>
    </source>
</evidence>
<dbReference type="EMBL" id="JAABNR010000061">
    <property type="protein sequence ID" value="NBZ90129.1"/>
    <property type="molecule type" value="Genomic_DNA"/>
</dbReference>
<evidence type="ECO:0000256" key="7">
    <source>
        <dbReference type="ARBA" id="ARBA00022989"/>
    </source>
</evidence>
<sequence length="315" mass="33488">MGAGHVTGLLAASLFLAGLSAAAITPYRAVVAVETLGLSNTAWAVMLGFNAVATALASVVLGHLSDRIRDRRLLVILAAMMGVLAYGAIFALPGRLTYILSFCLVLPFGGTLFSQSFAFSRAWYDRNAPERAMMMTSVLRTVFSAAWVLVPPVAAWIASRFGVFQVFAFAALGHLGCTLAFGLLLTRPDALLPPAPRVAGGSFRRIGRQTWVRIAGILGLRTALLLNMTLLPLFLLNDAGGSYADIGHTASAAALLEIPFMLAWGWLAGRWGKERVLVLNGALYAAYLVAMVFARTPAQVLWLQIPNAVATAALV</sequence>
<feature type="transmembrane region" description="Helical" evidence="9">
    <location>
        <begin position="73"/>
        <end position="92"/>
    </location>
</feature>
<dbReference type="PANTHER" id="PTHR23535:SF2">
    <property type="entry name" value="SUGAR EFFLUX TRANSPORTER A-RELATED"/>
    <property type="match status" value="1"/>
</dbReference>
<keyword evidence="4" id="KW-1003">Cell membrane</keyword>
<organism evidence="11 12">
    <name type="scientific">Stagnihabitans tardus</name>
    <dbReference type="NCBI Taxonomy" id="2699202"/>
    <lineage>
        <taxon>Bacteria</taxon>
        <taxon>Pseudomonadati</taxon>
        <taxon>Pseudomonadota</taxon>
        <taxon>Alphaproteobacteria</taxon>
        <taxon>Rhodobacterales</taxon>
        <taxon>Paracoccaceae</taxon>
        <taxon>Stagnihabitans</taxon>
    </lineage>
</organism>
<dbReference type="RefSeq" id="WP_168776905.1">
    <property type="nucleotide sequence ID" value="NZ_JAABNR010000061.1"/>
</dbReference>
<dbReference type="InterPro" id="IPR036259">
    <property type="entry name" value="MFS_trans_sf"/>
</dbReference>
<feature type="transmembrane region" description="Helical" evidence="9">
    <location>
        <begin position="246"/>
        <end position="269"/>
    </location>
</feature>
<dbReference type="InterPro" id="IPR020846">
    <property type="entry name" value="MFS_dom"/>
</dbReference>
<dbReference type="Gene3D" id="1.20.1250.20">
    <property type="entry name" value="MFS general substrate transporter like domains"/>
    <property type="match status" value="2"/>
</dbReference>
<dbReference type="GO" id="GO:0005886">
    <property type="term" value="C:plasma membrane"/>
    <property type="evidence" value="ECO:0007669"/>
    <property type="project" value="UniProtKB-SubCell"/>
</dbReference>
<reference evidence="11" key="1">
    <citation type="submission" date="2020-01" db="EMBL/GenBank/DDBJ databases">
        <authorList>
            <person name="Chen W.-M."/>
        </authorList>
    </citation>
    <scope>NUCLEOTIDE SEQUENCE</scope>
    <source>
        <strain evidence="11">CYK-10</strain>
    </source>
</reference>
<evidence type="ECO:0000259" key="10">
    <source>
        <dbReference type="PROSITE" id="PS50850"/>
    </source>
</evidence>
<keyword evidence="6 9" id="KW-0812">Transmembrane</keyword>
<proteinExistence type="inferred from homology"/>
<comment type="caution">
    <text evidence="11">The sequence shown here is derived from an EMBL/GenBank/DDBJ whole genome shotgun (WGS) entry which is preliminary data.</text>
</comment>
<feature type="domain" description="Major facilitator superfamily (MFS) profile" evidence="10">
    <location>
        <begin position="6"/>
        <end position="315"/>
    </location>
</feature>
<feature type="transmembrane region" description="Helical" evidence="9">
    <location>
        <begin position="138"/>
        <end position="158"/>
    </location>
</feature>
<accession>A0AAE4YDL0</accession>
<keyword evidence="7 9" id="KW-1133">Transmembrane helix</keyword>
<evidence type="ECO:0000256" key="2">
    <source>
        <dbReference type="ARBA" id="ARBA00006523"/>
    </source>
</evidence>
<feature type="transmembrane region" description="Helical" evidence="9">
    <location>
        <begin position="211"/>
        <end position="234"/>
    </location>
</feature>
<feature type="transmembrane region" description="Helical" evidence="9">
    <location>
        <begin position="41"/>
        <end position="61"/>
    </location>
</feature>
<evidence type="ECO:0000313" key="12">
    <source>
        <dbReference type="Proteomes" id="UP001193501"/>
    </source>
</evidence>
<dbReference type="Pfam" id="PF07690">
    <property type="entry name" value="MFS_1"/>
    <property type="match status" value="1"/>
</dbReference>
<dbReference type="GO" id="GO:0022857">
    <property type="term" value="F:transmembrane transporter activity"/>
    <property type="evidence" value="ECO:0007669"/>
    <property type="project" value="InterPro"/>
</dbReference>
<evidence type="ECO:0000256" key="6">
    <source>
        <dbReference type="ARBA" id="ARBA00022692"/>
    </source>
</evidence>
<dbReference type="PANTHER" id="PTHR23535">
    <property type="entry name" value="SUGAR EFFLUX TRANSPORTER A-RELATED"/>
    <property type="match status" value="1"/>
</dbReference>
<comment type="similarity">
    <text evidence="2">Belongs to the major facilitator superfamily. Set transporter family.</text>
</comment>
<dbReference type="AlphaFoldDB" id="A0AAE4YDL0"/>
<feature type="transmembrane region" description="Helical" evidence="9">
    <location>
        <begin position="98"/>
        <end position="118"/>
    </location>
</feature>
<evidence type="ECO:0000256" key="4">
    <source>
        <dbReference type="ARBA" id="ARBA00022475"/>
    </source>
</evidence>
<feature type="transmembrane region" description="Helical" evidence="9">
    <location>
        <begin position="276"/>
        <end position="294"/>
    </location>
</feature>
<evidence type="ECO:0000256" key="8">
    <source>
        <dbReference type="ARBA" id="ARBA00023136"/>
    </source>
</evidence>